<dbReference type="GO" id="GO:0033320">
    <property type="term" value="P:UDP-D-xylose biosynthetic process"/>
    <property type="evidence" value="ECO:0007669"/>
    <property type="project" value="UniProtKB-UniPathway"/>
</dbReference>
<dbReference type="InterPro" id="IPR036291">
    <property type="entry name" value="NAD(P)-bd_dom_sf"/>
</dbReference>
<keyword evidence="8" id="KW-0735">Signal-anchor</keyword>
<reference evidence="16 17" key="1">
    <citation type="journal article" date="2014" name="Genome Biol.">
        <title>Transcriptome and methylome profiling reveals relics of genome dominance in the mesopolyploid Brassica oleracea.</title>
        <authorList>
            <person name="Parkin I.A."/>
            <person name="Koh C."/>
            <person name="Tang H."/>
            <person name="Robinson S.J."/>
            <person name="Kagale S."/>
            <person name="Clarke W.E."/>
            <person name="Town C.D."/>
            <person name="Nixon J."/>
            <person name="Krishnakumar V."/>
            <person name="Bidwell S.L."/>
            <person name="Denoeud F."/>
            <person name="Belcram H."/>
            <person name="Links M.G."/>
            <person name="Just J."/>
            <person name="Clarke C."/>
            <person name="Bender T."/>
            <person name="Huebert T."/>
            <person name="Mason A.S."/>
            <person name="Pires J.C."/>
            <person name="Barker G."/>
            <person name="Moore J."/>
            <person name="Walley P.G."/>
            <person name="Manoli S."/>
            <person name="Batley J."/>
            <person name="Edwards D."/>
            <person name="Nelson M.N."/>
            <person name="Wang X."/>
            <person name="Paterson A.H."/>
            <person name="King G."/>
            <person name="Bancroft I."/>
            <person name="Chalhoub B."/>
            <person name="Sharpe A.G."/>
        </authorList>
    </citation>
    <scope>NUCLEOTIDE SEQUENCE</scope>
    <source>
        <strain evidence="16 17">cv. TO1000</strain>
    </source>
</reference>
<evidence type="ECO:0000256" key="3">
    <source>
        <dbReference type="ARBA" id="ARBA00005100"/>
    </source>
</evidence>
<evidence type="ECO:0000256" key="9">
    <source>
        <dbReference type="ARBA" id="ARBA00022989"/>
    </source>
</evidence>
<evidence type="ECO:0000256" key="8">
    <source>
        <dbReference type="ARBA" id="ARBA00022968"/>
    </source>
</evidence>
<reference evidence="16" key="2">
    <citation type="submission" date="2015-03" db="UniProtKB">
        <authorList>
            <consortium name="EnsemblPlants"/>
        </authorList>
    </citation>
    <scope>IDENTIFICATION</scope>
</reference>
<proteinExistence type="inferred from homology"/>
<dbReference type="STRING" id="109376.A0A0D3C6R4"/>
<accession>A0A0D3C6R4</accession>
<dbReference type="eggNOG" id="KOG1429">
    <property type="taxonomic scope" value="Eukaryota"/>
</dbReference>
<keyword evidence="17" id="KW-1185">Reference proteome</keyword>
<evidence type="ECO:0000259" key="15">
    <source>
        <dbReference type="Pfam" id="PF16363"/>
    </source>
</evidence>
<comment type="cofactor">
    <cofactor evidence="1">
        <name>NAD(+)</name>
        <dbReference type="ChEBI" id="CHEBI:57540"/>
    </cofactor>
</comment>
<dbReference type="EC" id="4.1.1.35" evidence="5"/>
<dbReference type="OMA" id="TIEWHIN"/>
<protein>
    <recommendedName>
        <fullName evidence="5">UDP-glucuronate decarboxylase</fullName>
        <ecNumber evidence="5">4.1.1.35</ecNumber>
    </recommendedName>
</protein>
<keyword evidence="13" id="KW-0456">Lyase</keyword>
<dbReference type="PANTHER" id="PTHR43078:SF6">
    <property type="entry name" value="UDP-GLUCURONIC ACID DECARBOXYLASE 1"/>
    <property type="match status" value="1"/>
</dbReference>
<evidence type="ECO:0000256" key="12">
    <source>
        <dbReference type="ARBA" id="ARBA00023136"/>
    </source>
</evidence>
<dbReference type="Pfam" id="PF16363">
    <property type="entry name" value="GDP_Man_Dehyd"/>
    <property type="match status" value="1"/>
</dbReference>
<dbReference type="InterPro" id="IPR016040">
    <property type="entry name" value="NAD(P)-bd_dom"/>
</dbReference>
<dbReference type="UniPathway" id="UPA00796">
    <property type="reaction ID" value="UER00771"/>
</dbReference>
<comment type="pathway">
    <text evidence="3">Nucleotide-sugar biosynthesis; UDP-alpha-D-xylose biosynthesis; UDP-alpha-D-xylose from UDP-alpha-D-glucuronate: step 1/1.</text>
</comment>
<evidence type="ECO:0000256" key="6">
    <source>
        <dbReference type="ARBA" id="ARBA00022692"/>
    </source>
</evidence>
<keyword evidence="9" id="KW-1133">Transmembrane helix</keyword>
<organism evidence="16 17">
    <name type="scientific">Brassica oleracea var. oleracea</name>
    <dbReference type="NCBI Taxonomy" id="109376"/>
    <lineage>
        <taxon>Eukaryota</taxon>
        <taxon>Viridiplantae</taxon>
        <taxon>Streptophyta</taxon>
        <taxon>Embryophyta</taxon>
        <taxon>Tracheophyta</taxon>
        <taxon>Spermatophyta</taxon>
        <taxon>Magnoliopsida</taxon>
        <taxon>eudicotyledons</taxon>
        <taxon>Gunneridae</taxon>
        <taxon>Pentapetalae</taxon>
        <taxon>rosids</taxon>
        <taxon>malvids</taxon>
        <taxon>Brassicales</taxon>
        <taxon>Brassicaceae</taxon>
        <taxon>Brassiceae</taxon>
        <taxon>Brassica</taxon>
    </lineage>
</organism>
<comment type="function">
    <text evidence="14">Catalyzes the NAD-dependent decarboxylation of UDP-glucuronic acid to UDP-xylose. Necessary for the biosynthesis of the core tetrasaccharide in glycosaminoglycan biosynthesis.</text>
</comment>
<dbReference type="AlphaFoldDB" id="A0A0D3C6R4"/>
<evidence type="ECO:0000256" key="2">
    <source>
        <dbReference type="ARBA" id="ARBA00004447"/>
    </source>
</evidence>
<sequence>MDYHRGANVEVRIARIFNTYWPRMCIDDGRVVSNFVAQALRKAPLTVYGDGKQTRSFQFVSDLVEGLMRLMEGEHVGPFNLGNPGESTMLELAKVVQETIDPNAKIEFRPNTEVDPHKRKPDITKAKELLGWEPKVALRQGLPLMVKDFRQRVFGDQKQETITTSSSSTE</sequence>
<evidence type="ECO:0000256" key="7">
    <source>
        <dbReference type="ARBA" id="ARBA00022793"/>
    </source>
</evidence>
<keyword evidence="12" id="KW-0472">Membrane</keyword>
<keyword evidence="6" id="KW-0812">Transmembrane</keyword>
<dbReference type="HOGENOM" id="CLU_007383_3_1_1"/>
<dbReference type="RefSeq" id="XP_013634910.1">
    <property type="nucleotide sequence ID" value="XM_013779456.1"/>
</dbReference>
<keyword evidence="7" id="KW-0210">Decarboxylase</keyword>
<dbReference type="OrthoDB" id="331544at2759"/>
<dbReference type="SUPFAM" id="SSF51735">
    <property type="entry name" value="NAD(P)-binding Rossmann-fold domains"/>
    <property type="match status" value="1"/>
</dbReference>
<keyword evidence="11" id="KW-0333">Golgi apparatus</keyword>
<evidence type="ECO:0000313" key="17">
    <source>
        <dbReference type="Proteomes" id="UP000032141"/>
    </source>
</evidence>
<evidence type="ECO:0000256" key="13">
    <source>
        <dbReference type="ARBA" id="ARBA00023239"/>
    </source>
</evidence>
<dbReference type="GO" id="GO:0032580">
    <property type="term" value="C:Golgi cisterna membrane"/>
    <property type="evidence" value="ECO:0007669"/>
    <property type="project" value="UniProtKB-SubCell"/>
</dbReference>
<dbReference type="Gramene" id="Bo4g199740.1">
    <property type="protein sequence ID" value="Bo4g199740.1"/>
    <property type="gene ID" value="Bo4g199740"/>
</dbReference>
<name>A0A0D3C6R4_BRAOL</name>
<dbReference type="GeneID" id="106340605"/>
<evidence type="ECO:0000256" key="1">
    <source>
        <dbReference type="ARBA" id="ARBA00001911"/>
    </source>
</evidence>
<dbReference type="GO" id="GO:0070403">
    <property type="term" value="F:NAD+ binding"/>
    <property type="evidence" value="ECO:0007669"/>
    <property type="project" value="InterPro"/>
</dbReference>
<dbReference type="Proteomes" id="UP000032141">
    <property type="component" value="Chromosome C4"/>
</dbReference>
<dbReference type="InterPro" id="IPR044516">
    <property type="entry name" value="UXS-like"/>
</dbReference>
<evidence type="ECO:0000256" key="14">
    <source>
        <dbReference type="ARBA" id="ARBA00025005"/>
    </source>
</evidence>
<evidence type="ECO:0000313" key="16">
    <source>
        <dbReference type="EnsemblPlants" id="Bo4g199740.1"/>
    </source>
</evidence>
<comment type="similarity">
    <text evidence="4">Belongs to the NAD(P)-dependent epimerase/dehydratase family. UDP-glucuronic acid decarboxylase subfamily.</text>
</comment>
<feature type="domain" description="NAD(P)-binding" evidence="15">
    <location>
        <begin position="2"/>
        <end position="143"/>
    </location>
</feature>
<dbReference type="KEGG" id="boe:106340605"/>
<dbReference type="GO" id="GO:0048040">
    <property type="term" value="F:UDP-glucuronate decarboxylase activity"/>
    <property type="evidence" value="ECO:0007669"/>
    <property type="project" value="UniProtKB-EC"/>
</dbReference>
<evidence type="ECO:0000256" key="4">
    <source>
        <dbReference type="ARBA" id="ARBA00007505"/>
    </source>
</evidence>
<dbReference type="EnsemblPlants" id="Bo4g199740.1">
    <property type="protein sequence ID" value="Bo4g199740.1"/>
    <property type="gene ID" value="Bo4g199740"/>
</dbReference>
<evidence type="ECO:0000256" key="5">
    <source>
        <dbReference type="ARBA" id="ARBA00012290"/>
    </source>
</evidence>
<dbReference type="SMR" id="A0A0D3C6R4"/>
<evidence type="ECO:0000256" key="10">
    <source>
        <dbReference type="ARBA" id="ARBA00023027"/>
    </source>
</evidence>
<comment type="subcellular location">
    <subcellularLocation>
        <location evidence="2">Golgi apparatus</location>
        <location evidence="2">Golgi stack membrane</location>
        <topology evidence="2">Single-pass type II membrane protein</topology>
    </subcellularLocation>
</comment>
<dbReference type="GO" id="GO:0042732">
    <property type="term" value="P:D-xylose metabolic process"/>
    <property type="evidence" value="ECO:0007669"/>
    <property type="project" value="InterPro"/>
</dbReference>
<evidence type="ECO:0000256" key="11">
    <source>
        <dbReference type="ARBA" id="ARBA00023034"/>
    </source>
</evidence>
<dbReference type="PANTHER" id="PTHR43078">
    <property type="entry name" value="UDP-GLUCURONIC ACID DECARBOXYLASE-RELATED"/>
    <property type="match status" value="1"/>
</dbReference>
<keyword evidence="10" id="KW-0520">NAD</keyword>
<dbReference type="Gene3D" id="3.40.50.720">
    <property type="entry name" value="NAD(P)-binding Rossmann-like Domain"/>
    <property type="match status" value="1"/>
</dbReference>